<accession>A0A806TDC3</accession>
<proteinExistence type="predicted"/>
<feature type="region of interest" description="Disordered" evidence="1">
    <location>
        <begin position="105"/>
        <end position="125"/>
    </location>
</feature>
<dbReference type="RefSeq" id="WP_049162709.1">
    <property type="nucleotide sequence ID" value="NZ_CP010586.1"/>
</dbReference>
<protein>
    <submittedName>
        <fullName evidence="2">Uncharacterized protein</fullName>
    </submittedName>
</protein>
<evidence type="ECO:0000313" key="2">
    <source>
        <dbReference type="EMBL" id="AKP75268.1"/>
    </source>
</evidence>
<reference evidence="2 3" key="1">
    <citation type="submission" date="2015-01" db="EMBL/GenBank/DDBJ databases">
        <title>Genome sequence of bacillus megaterium Q3.</title>
        <authorList>
            <person name="Wang Y."/>
            <person name="Luo K."/>
            <person name="Bai L."/>
            <person name="Luo F."/>
        </authorList>
    </citation>
    <scope>NUCLEOTIDE SEQUENCE [LARGE SCALE GENOMIC DNA]</scope>
    <source>
        <strain evidence="2 3">Q3</strain>
    </source>
</reference>
<feature type="compositionally biased region" description="Polar residues" evidence="1">
    <location>
        <begin position="111"/>
        <end position="125"/>
    </location>
</feature>
<name>A0A806TDC3_PRIMG</name>
<sequence length="144" mass="16163">MEHQVRELQEKAMNGDQEALQLYEEYVNRGLAPRINVKQQFKSSLETQSMMTAGYEEAAKQRGDDLFTSKSRELTNEEVLKANPATKIAYGYGQRAEAVAEHKAKRKAYRESNSQGVQSQTFGEMVQTSFSEISNGYGQQGGGR</sequence>
<organism evidence="2 3">
    <name type="scientific">Priestia megaterium Q3</name>
    <dbReference type="NCBI Taxonomy" id="1452722"/>
    <lineage>
        <taxon>Bacteria</taxon>
        <taxon>Bacillati</taxon>
        <taxon>Bacillota</taxon>
        <taxon>Bacilli</taxon>
        <taxon>Bacillales</taxon>
        <taxon>Bacillaceae</taxon>
        <taxon>Priestia</taxon>
    </lineage>
</organism>
<dbReference type="Proteomes" id="UP000036410">
    <property type="component" value="Chromosome"/>
</dbReference>
<dbReference type="AlphaFoldDB" id="A0A806TDC3"/>
<dbReference type="EMBL" id="CP010586">
    <property type="protein sequence ID" value="AKP75268.1"/>
    <property type="molecule type" value="Genomic_DNA"/>
</dbReference>
<evidence type="ECO:0000313" key="3">
    <source>
        <dbReference type="Proteomes" id="UP000036410"/>
    </source>
</evidence>
<gene>
    <name evidence="2" type="ORF">AS52_00247</name>
</gene>
<evidence type="ECO:0000256" key="1">
    <source>
        <dbReference type="SAM" id="MobiDB-lite"/>
    </source>
</evidence>